<evidence type="ECO:0000256" key="4">
    <source>
        <dbReference type="ARBA" id="ARBA00022475"/>
    </source>
</evidence>
<reference evidence="7" key="1">
    <citation type="submission" date="2006-06" db="EMBL/GenBank/DDBJ databases">
        <title>Complete sequence of chromosome of Chelativorans sp. BNC1.</title>
        <authorList>
            <consortium name="US DOE Joint Genome Institute"/>
            <person name="Copeland A."/>
            <person name="Lucas S."/>
            <person name="Lapidus A."/>
            <person name="Barry K."/>
            <person name="Detter J.C."/>
            <person name="Glavina del Rio T."/>
            <person name="Hammon N."/>
            <person name="Israni S."/>
            <person name="Dalin E."/>
            <person name="Tice H."/>
            <person name="Pitluck S."/>
            <person name="Chertkov O."/>
            <person name="Brettin T."/>
            <person name="Bruce D."/>
            <person name="Han C."/>
            <person name="Tapia R."/>
            <person name="Gilna P."/>
            <person name="Schmutz J."/>
            <person name="Larimer F."/>
            <person name="Land M."/>
            <person name="Hauser L."/>
            <person name="Kyrpides N."/>
            <person name="Mikhailova N."/>
            <person name="Richardson P."/>
        </authorList>
    </citation>
    <scope>NUCLEOTIDE SEQUENCE</scope>
    <source>
        <strain evidence="7">BNC1</strain>
    </source>
</reference>
<keyword evidence="4" id="KW-0472">Membrane</keyword>
<gene>
    <name evidence="7" type="ordered locus">Meso_1878</name>
</gene>
<dbReference type="KEGG" id="mes:Meso_1878"/>
<comment type="similarity">
    <text evidence="2">Belongs to the BA14k family.</text>
</comment>
<evidence type="ECO:0000313" key="7">
    <source>
        <dbReference type="EMBL" id="ABG63271.1"/>
    </source>
</evidence>
<dbReference type="GO" id="GO:0016020">
    <property type="term" value="C:membrane"/>
    <property type="evidence" value="ECO:0007669"/>
    <property type="project" value="UniProtKB-SubCell"/>
</dbReference>
<evidence type="ECO:0000256" key="1">
    <source>
        <dbReference type="ARBA" id="ARBA00004167"/>
    </source>
</evidence>
<proteinExistence type="inferred from homology"/>
<dbReference type="InterPro" id="IPR012413">
    <property type="entry name" value="BA14K"/>
</dbReference>
<accession>Q11H54</accession>
<dbReference type="OrthoDB" id="8117189at2"/>
<protein>
    <recommendedName>
        <fullName evidence="3">Lectin-like protein BA14k</fullName>
    </recommendedName>
</protein>
<keyword evidence="5" id="KW-0430">Lectin</keyword>
<evidence type="ECO:0000256" key="6">
    <source>
        <dbReference type="ARBA" id="ARBA00025321"/>
    </source>
</evidence>
<dbReference type="EMBL" id="CP000390">
    <property type="protein sequence ID" value="ABG63271.1"/>
    <property type="molecule type" value="Genomic_DNA"/>
</dbReference>
<evidence type="ECO:0000256" key="2">
    <source>
        <dbReference type="ARBA" id="ARBA00010270"/>
    </source>
</evidence>
<comment type="subcellular location">
    <subcellularLocation>
        <location evidence="1">Membrane</location>
        <topology evidence="1">Single-pass membrane protein</topology>
    </subcellularLocation>
</comment>
<organism evidence="7">
    <name type="scientific">Chelativorans sp. (strain BNC1)</name>
    <dbReference type="NCBI Taxonomy" id="266779"/>
    <lineage>
        <taxon>Bacteria</taxon>
        <taxon>Pseudomonadati</taxon>
        <taxon>Pseudomonadota</taxon>
        <taxon>Alphaproteobacteria</taxon>
        <taxon>Hyphomicrobiales</taxon>
        <taxon>Phyllobacteriaceae</taxon>
        <taxon>Chelativorans</taxon>
    </lineage>
</organism>
<sequence length="229" mass="24969" precursor="true">MRGMKYFLAFVSGFCLTLIVFVSGSALTIVYLTAEPVPVRPFSASASHPWTNEPVRITAGKNETHKPTPPESGTANVAMQAPYPGEVQNNEPDLEPAIDPLTTASAGQEAMPRPMPEQSAAHIAWCSERYRSYDPVDNSYNAYSGETRECVSPFSKASIAANSPGQVRNIVSASSEEASAFDSAATMQEMPGAYLDPEHIRACFARYRSYRPEDNTYQPYGGGPRRQCD</sequence>
<dbReference type="AlphaFoldDB" id="Q11H54"/>
<dbReference type="GO" id="GO:0030246">
    <property type="term" value="F:carbohydrate binding"/>
    <property type="evidence" value="ECO:0007669"/>
    <property type="project" value="UniProtKB-KW"/>
</dbReference>
<dbReference type="eggNOG" id="ENOG503432I">
    <property type="taxonomic scope" value="Bacteria"/>
</dbReference>
<keyword evidence="4" id="KW-1003">Cell membrane</keyword>
<evidence type="ECO:0000256" key="3">
    <source>
        <dbReference type="ARBA" id="ARBA00020552"/>
    </source>
</evidence>
<dbReference type="HOGENOM" id="CLU_094555_0_0_5"/>
<evidence type="ECO:0000256" key="5">
    <source>
        <dbReference type="ARBA" id="ARBA00022734"/>
    </source>
</evidence>
<comment type="function">
    <text evidence="6">Has immunoglobulin-binding and hemagglutination properties, and can bind to mannose. Essential for virulence. May be involved in LPS biosynthesis or polysaccharide transport.</text>
</comment>
<name>Q11H54_CHESB</name>
<dbReference type="Pfam" id="PF07886">
    <property type="entry name" value="BA14K"/>
    <property type="match status" value="2"/>
</dbReference>